<dbReference type="EMBL" id="ML179554">
    <property type="protein sequence ID" value="THU85309.1"/>
    <property type="molecule type" value="Genomic_DNA"/>
</dbReference>
<feature type="domain" description="NACHT" evidence="2">
    <location>
        <begin position="287"/>
        <end position="406"/>
    </location>
</feature>
<dbReference type="SUPFAM" id="SSF52540">
    <property type="entry name" value="P-loop containing nucleoside triphosphate hydrolases"/>
    <property type="match status" value="1"/>
</dbReference>
<dbReference type="Gene3D" id="3.40.50.300">
    <property type="entry name" value="P-loop containing nucleotide triphosphate hydrolases"/>
    <property type="match status" value="1"/>
</dbReference>
<dbReference type="Proteomes" id="UP000297245">
    <property type="component" value="Unassembled WGS sequence"/>
</dbReference>
<reference evidence="3 4" key="1">
    <citation type="journal article" date="2019" name="Nat. Ecol. Evol.">
        <title>Megaphylogeny resolves global patterns of mushroom evolution.</title>
        <authorList>
            <person name="Varga T."/>
            <person name="Krizsan K."/>
            <person name="Foldi C."/>
            <person name="Dima B."/>
            <person name="Sanchez-Garcia M."/>
            <person name="Sanchez-Ramirez S."/>
            <person name="Szollosi G.J."/>
            <person name="Szarkandi J.G."/>
            <person name="Papp V."/>
            <person name="Albert L."/>
            <person name="Andreopoulos W."/>
            <person name="Angelini C."/>
            <person name="Antonin V."/>
            <person name="Barry K.W."/>
            <person name="Bougher N.L."/>
            <person name="Buchanan P."/>
            <person name="Buyck B."/>
            <person name="Bense V."/>
            <person name="Catcheside P."/>
            <person name="Chovatia M."/>
            <person name="Cooper J."/>
            <person name="Damon W."/>
            <person name="Desjardin D."/>
            <person name="Finy P."/>
            <person name="Geml J."/>
            <person name="Haridas S."/>
            <person name="Hughes K."/>
            <person name="Justo A."/>
            <person name="Karasinski D."/>
            <person name="Kautmanova I."/>
            <person name="Kiss B."/>
            <person name="Kocsube S."/>
            <person name="Kotiranta H."/>
            <person name="LaButti K.M."/>
            <person name="Lechner B.E."/>
            <person name="Liimatainen K."/>
            <person name="Lipzen A."/>
            <person name="Lukacs Z."/>
            <person name="Mihaltcheva S."/>
            <person name="Morgado L.N."/>
            <person name="Niskanen T."/>
            <person name="Noordeloos M.E."/>
            <person name="Ohm R.A."/>
            <person name="Ortiz-Santana B."/>
            <person name="Ovrebo C."/>
            <person name="Racz N."/>
            <person name="Riley R."/>
            <person name="Savchenko A."/>
            <person name="Shiryaev A."/>
            <person name="Soop K."/>
            <person name="Spirin V."/>
            <person name="Szebenyi C."/>
            <person name="Tomsovsky M."/>
            <person name="Tulloss R.E."/>
            <person name="Uehling J."/>
            <person name="Grigoriev I.V."/>
            <person name="Vagvolgyi C."/>
            <person name="Papp T."/>
            <person name="Martin F.M."/>
            <person name="Miettinen O."/>
            <person name="Hibbett D.S."/>
            <person name="Nagy L.G."/>
        </authorList>
    </citation>
    <scope>NUCLEOTIDE SEQUENCE [LARGE SCALE GENOMIC DNA]</scope>
    <source>
        <strain evidence="3 4">CBS 962.96</strain>
    </source>
</reference>
<keyword evidence="4" id="KW-1185">Reference proteome</keyword>
<evidence type="ECO:0000256" key="1">
    <source>
        <dbReference type="SAM" id="MobiDB-lite"/>
    </source>
</evidence>
<feature type="non-terminal residue" evidence="3">
    <location>
        <position position="478"/>
    </location>
</feature>
<dbReference type="OrthoDB" id="621413at2759"/>
<protein>
    <recommendedName>
        <fullName evidence="2">NACHT domain-containing protein</fullName>
    </recommendedName>
</protein>
<dbReference type="AlphaFoldDB" id="A0A4S8L9A5"/>
<evidence type="ECO:0000313" key="4">
    <source>
        <dbReference type="Proteomes" id="UP000297245"/>
    </source>
</evidence>
<proteinExistence type="predicted"/>
<name>A0A4S8L9A5_DENBC</name>
<gene>
    <name evidence="3" type="ORF">K435DRAFT_970763</name>
</gene>
<evidence type="ECO:0000259" key="2">
    <source>
        <dbReference type="Pfam" id="PF05729"/>
    </source>
</evidence>
<dbReference type="Pfam" id="PF05729">
    <property type="entry name" value="NACHT"/>
    <property type="match status" value="1"/>
</dbReference>
<dbReference type="InterPro" id="IPR027417">
    <property type="entry name" value="P-loop_NTPase"/>
</dbReference>
<evidence type="ECO:0000313" key="3">
    <source>
        <dbReference type="EMBL" id="THU85309.1"/>
    </source>
</evidence>
<sequence>MAYVDNISNAYSSIPGRYHPGVVATQGNMASDPYIPSPASLPDTCNHNYAIGSNSGYGVDMTAIGATTPVAGLAGTRVARTRSVRTTANAGGNMDMHTESLNIPNNPPPLPPMLTAPTTFNLVASPFDFPEPAPAVSVSQAYGGISVWMTASFVHTVVDTKRFSVFGDPPTDVGMSQSNEPGDTDDTEAGTSLSGQNPQIPEQQMQTSTGLHFFSDAQNNDFRNAQITNVAGNLNIIKGDSGLSSDTKKITADMIAFATPAVPIVFKGREDLVEHGVAILCQQSLRFLAILGAGGMGKTSLALHIMDSDLVQNKFGERCYFIPCELFEDAESLVQGLIHVMELTMQESQSKQKVLFSHLQSVPGDLLIVFDNFETPWNHGNSRIGVKNLLEKIAKYGKVSLIVTMRGPDGPGDIAWERLGDQSGIPTLLPVPAKEAFKAFSGNKLQSSDDSESQIDSLLYQLEYVPLAIRLSAQHVKR</sequence>
<organism evidence="3 4">
    <name type="scientific">Dendrothele bispora (strain CBS 962.96)</name>
    <dbReference type="NCBI Taxonomy" id="1314807"/>
    <lineage>
        <taxon>Eukaryota</taxon>
        <taxon>Fungi</taxon>
        <taxon>Dikarya</taxon>
        <taxon>Basidiomycota</taxon>
        <taxon>Agaricomycotina</taxon>
        <taxon>Agaricomycetes</taxon>
        <taxon>Agaricomycetidae</taxon>
        <taxon>Agaricales</taxon>
        <taxon>Agaricales incertae sedis</taxon>
        <taxon>Dendrothele</taxon>
    </lineage>
</organism>
<dbReference type="InterPro" id="IPR007111">
    <property type="entry name" value="NACHT_NTPase"/>
</dbReference>
<feature type="region of interest" description="Disordered" evidence="1">
    <location>
        <begin position="169"/>
        <end position="197"/>
    </location>
</feature>
<accession>A0A4S8L9A5</accession>